<dbReference type="InterPro" id="IPR047218">
    <property type="entry name" value="YocR/YhdH-like"/>
</dbReference>
<evidence type="ECO:0000256" key="1">
    <source>
        <dbReference type="ARBA" id="ARBA00004141"/>
    </source>
</evidence>
<feature type="transmembrane region" description="Helical" evidence="7">
    <location>
        <begin position="392"/>
        <end position="409"/>
    </location>
</feature>
<feature type="transmembrane region" description="Helical" evidence="7">
    <location>
        <begin position="177"/>
        <end position="197"/>
    </location>
</feature>
<dbReference type="AlphaFoldDB" id="A0A3E1K8C3"/>
<evidence type="ECO:0000313" key="9">
    <source>
        <dbReference type="Proteomes" id="UP000260351"/>
    </source>
</evidence>
<sequence>MKTTSIHGMWSSRLAFILAATGSAVGLGNIWRFPYITSENGGGAFVLIYLLCILIVGLPVMFSEIVIGRRGRMSPINSLKELSDDVGASRAWTGIGWMGIVAGFLVLSFYSVVAGWTLHYGFLYLKQLFGAAPITDPGATFNSLLAAPGELTFWHAIFMMMTLGVVAFGVERGLERAVSILMPVLLGLLLILLGFGMSTGHFTEAVGFLFKPDWSQVSGGMIVTAMGQAFFTLSLGMCAIMTYGAYLPAGVSIPRVGITVAAADTAVALIAGLAIFPIVISYGIDPAGGGAGLIFTSLPLAFNEMPFGILYGMMFFLLLSVAAWTSSISLLEPATAYLVERTNMGRKAAAMIVGALAWLAGMASVFSFNVWSHVSIGGRDIMSAIEHAANNIMMPLGGMLIAVFAGWVLSNKVTHEELDKKMPDWAFNAWLWLVRVVTPALILVVLASLMGLI</sequence>
<accession>A0A3E1K8C3</accession>
<keyword evidence="9" id="KW-1185">Reference proteome</keyword>
<dbReference type="EMBL" id="QUZK01000036">
    <property type="protein sequence ID" value="RFF30329.1"/>
    <property type="molecule type" value="Genomic_DNA"/>
</dbReference>
<feature type="transmembrane region" description="Helical" evidence="7">
    <location>
        <begin position="217"/>
        <end position="246"/>
    </location>
</feature>
<dbReference type="RefSeq" id="WP_116650696.1">
    <property type="nucleotide sequence ID" value="NZ_QUZK01000036.1"/>
</dbReference>
<comment type="subcellular location">
    <subcellularLocation>
        <location evidence="1">Membrane</location>
        <topology evidence="1">Multi-pass membrane protein</topology>
    </subcellularLocation>
</comment>
<feature type="transmembrane region" description="Helical" evidence="7">
    <location>
        <begin position="258"/>
        <end position="280"/>
    </location>
</feature>
<comment type="caution">
    <text evidence="8">The sequence shown here is derived from an EMBL/GenBank/DDBJ whole genome shotgun (WGS) entry which is preliminary data.</text>
</comment>
<keyword evidence="4 7" id="KW-1133">Transmembrane helix</keyword>
<proteinExistence type="inferred from homology"/>
<feature type="transmembrane region" description="Helical" evidence="7">
    <location>
        <begin position="151"/>
        <end position="170"/>
    </location>
</feature>
<feature type="transmembrane region" description="Helical" evidence="7">
    <location>
        <begin position="309"/>
        <end position="328"/>
    </location>
</feature>
<dbReference type="Proteomes" id="UP000260351">
    <property type="component" value="Unassembled WGS sequence"/>
</dbReference>
<dbReference type="PROSITE" id="PS50267">
    <property type="entry name" value="NA_NEUROTRAN_SYMP_3"/>
    <property type="match status" value="1"/>
</dbReference>
<dbReference type="PANTHER" id="PTHR42948:SF1">
    <property type="entry name" value="TRANSPORTER"/>
    <property type="match status" value="1"/>
</dbReference>
<dbReference type="PROSITE" id="PS00610">
    <property type="entry name" value="NA_NEUROTRAN_SYMP_1"/>
    <property type="match status" value="1"/>
</dbReference>
<feature type="transmembrane region" description="Helical" evidence="7">
    <location>
        <begin position="348"/>
        <end position="371"/>
    </location>
</feature>
<dbReference type="NCBIfam" id="NF037979">
    <property type="entry name" value="Na_transp"/>
    <property type="match status" value="1"/>
</dbReference>
<evidence type="ECO:0000256" key="6">
    <source>
        <dbReference type="RuleBase" id="RU003732"/>
    </source>
</evidence>
<dbReference type="GO" id="GO:0016020">
    <property type="term" value="C:membrane"/>
    <property type="evidence" value="ECO:0007669"/>
    <property type="project" value="UniProtKB-SubCell"/>
</dbReference>
<keyword evidence="2 6" id="KW-0813">Transport</keyword>
<keyword evidence="3 6" id="KW-0812">Transmembrane</keyword>
<keyword evidence="5 7" id="KW-0472">Membrane</keyword>
<feature type="transmembrane region" description="Helical" evidence="7">
    <location>
        <begin position="42"/>
        <end position="67"/>
    </location>
</feature>
<dbReference type="InterPro" id="IPR037272">
    <property type="entry name" value="SNS_sf"/>
</dbReference>
<dbReference type="PRINTS" id="PR00176">
    <property type="entry name" value="NANEUSMPORT"/>
</dbReference>
<dbReference type="InterPro" id="IPR000175">
    <property type="entry name" value="Na/ntran_symport"/>
</dbReference>
<name>A0A3E1K8C3_9GAMM</name>
<feature type="transmembrane region" description="Helical" evidence="7">
    <location>
        <begin position="429"/>
        <end position="452"/>
    </location>
</feature>
<protein>
    <recommendedName>
        <fullName evidence="6">Transporter</fullName>
    </recommendedName>
</protein>
<evidence type="ECO:0000256" key="3">
    <source>
        <dbReference type="ARBA" id="ARBA00022692"/>
    </source>
</evidence>
<dbReference type="PANTHER" id="PTHR42948">
    <property type="entry name" value="TRANSPORTER"/>
    <property type="match status" value="1"/>
</dbReference>
<keyword evidence="6" id="KW-0769">Symport</keyword>
<dbReference type="Pfam" id="PF00209">
    <property type="entry name" value="SNF"/>
    <property type="match status" value="2"/>
</dbReference>
<dbReference type="OrthoDB" id="9762833at2"/>
<evidence type="ECO:0000256" key="4">
    <source>
        <dbReference type="ARBA" id="ARBA00022989"/>
    </source>
</evidence>
<gene>
    <name evidence="8" type="ORF">DZC52_08425</name>
</gene>
<evidence type="ECO:0000256" key="2">
    <source>
        <dbReference type="ARBA" id="ARBA00022448"/>
    </source>
</evidence>
<comment type="similarity">
    <text evidence="6">Belongs to the sodium:neurotransmitter symporter (SNF) (TC 2.A.22) family.</text>
</comment>
<dbReference type="GO" id="GO:0015293">
    <property type="term" value="F:symporter activity"/>
    <property type="evidence" value="ECO:0007669"/>
    <property type="project" value="UniProtKB-KW"/>
</dbReference>
<evidence type="ECO:0000256" key="5">
    <source>
        <dbReference type="ARBA" id="ARBA00023136"/>
    </source>
</evidence>
<evidence type="ECO:0000256" key="7">
    <source>
        <dbReference type="SAM" id="Phobius"/>
    </source>
</evidence>
<dbReference type="SUPFAM" id="SSF161070">
    <property type="entry name" value="SNF-like"/>
    <property type="match status" value="1"/>
</dbReference>
<organism evidence="8 9">
    <name type="scientific">Wenzhouxiangella sediminis</name>
    <dbReference type="NCBI Taxonomy" id="1792836"/>
    <lineage>
        <taxon>Bacteria</taxon>
        <taxon>Pseudomonadati</taxon>
        <taxon>Pseudomonadota</taxon>
        <taxon>Gammaproteobacteria</taxon>
        <taxon>Chromatiales</taxon>
        <taxon>Wenzhouxiangellaceae</taxon>
        <taxon>Wenzhouxiangella</taxon>
    </lineage>
</organism>
<evidence type="ECO:0000313" key="8">
    <source>
        <dbReference type="EMBL" id="RFF30329.1"/>
    </source>
</evidence>
<dbReference type="CDD" id="cd10336">
    <property type="entry name" value="SLC6sbd_Tyt1-Like"/>
    <property type="match status" value="1"/>
</dbReference>
<reference evidence="8 9" key="1">
    <citation type="submission" date="2018-08" db="EMBL/GenBank/DDBJ databases">
        <title>Wenzhouxiangella salilacus sp. nov., a novel bacterium isolated from a saline lake in Xinjiang Province, China.</title>
        <authorList>
            <person name="Han S."/>
        </authorList>
    </citation>
    <scope>NUCLEOTIDE SEQUENCE [LARGE SCALE GENOMIC DNA]</scope>
    <source>
        <strain evidence="8 9">XDB06</strain>
    </source>
</reference>
<feature type="transmembrane region" description="Helical" evidence="7">
    <location>
        <begin position="95"/>
        <end position="118"/>
    </location>
</feature>